<dbReference type="PANTHER" id="PTHR38342">
    <property type="entry name" value="SLR5037 PROTEIN"/>
    <property type="match status" value="1"/>
</dbReference>
<organism evidence="3 4">
    <name type="scientific">Anaerolinea thermolimosa</name>
    <dbReference type="NCBI Taxonomy" id="229919"/>
    <lineage>
        <taxon>Bacteria</taxon>
        <taxon>Bacillati</taxon>
        <taxon>Chloroflexota</taxon>
        <taxon>Anaerolineae</taxon>
        <taxon>Anaerolineales</taxon>
        <taxon>Anaerolineaceae</taxon>
        <taxon>Anaerolinea</taxon>
    </lineage>
</organism>
<dbReference type="CDD" id="cd14797">
    <property type="entry name" value="DUF302"/>
    <property type="match status" value="1"/>
</dbReference>
<dbReference type="OrthoDB" id="9791067at2"/>
<feature type="region of interest" description="Disordered" evidence="1">
    <location>
        <begin position="120"/>
        <end position="142"/>
    </location>
</feature>
<dbReference type="Gene3D" id="3.30.310.70">
    <property type="entry name" value="TT1751-like domain"/>
    <property type="match status" value="1"/>
</dbReference>
<dbReference type="SUPFAM" id="SSF103247">
    <property type="entry name" value="TT1751-like"/>
    <property type="match status" value="1"/>
</dbReference>
<sequence>MPFKQALEVVEAALNAEGFGVVTRIDVQKTMRQKLNIDFRPYVILGACNPPIAHRVLEHDPRMGLMLPCNVSVEAMGEDHILVRIADPDQMLGCGSSEDPVLGELASEARNRLTRVADRLRRGASQNDPEAKPWQRLNHLTD</sequence>
<feature type="domain" description="DUF302" evidence="2">
    <location>
        <begin position="25"/>
        <end position="88"/>
    </location>
</feature>
<protein>
    <submittedName>
        <fullName evidence="3">DUF302 domain-containing protein</fullName>
    </submittedName>
</protein>
<dbReference type="PIRSF" id="PIRSF021774">
    <property type="entry name" value="UCP021774"/>
    <property type="match status" value="1"/>
</dbReference>
<comment type="caution">
    <text evidence="3">The sequence shown here is derived from an EMBL/GenBank/DDBJ whole genome shotgun (WGS) entry which is preliminary data.</text>
</comment>
<gene>
    <name evidence="3" type="ORF">DEQ80_07200</name>
</gene>
<proteinExistence type="predicted"/>
<accession>A0A3D1JGC2</accession>
<dbReference type="InterPro" id="IPR005180">
    <property type="entry name" value="DUF302"/>
</dbReference>
<name>A0A3D1JGC2_9CHLR</name>
<dbReference type="InterPro" id="IPR016796">
    <property type="entry name" value="UCP021774"/>
</dbReference>
<evidence type="ECO:0000256" key="1">
    <source>
        <dbReference type="SAM" id="MobiDB-lite"/>
    </source>
</evidence>
<feature type="compositionally biased region" description="Basic and acidic residues" evidence="1">
    <location>
        <begin position="129"/>
        <end position="142"/>
    </location>
</feature>
<dbReference type="AlphaFoldDB" id="A0A3D1JGC2"/>
<dbReference type="STRING" id="229919.GCA_001050195_00633"/>
<dbReference type="Pfam" id="PF03625">
    <property type="entry name" value="DUF302"/>
    <property type="match status" value="1"/>
</dbReference>
<dbReference type="EMBL" id="DPBP01000029">
    <property type="protein sequence ID" value="HCE17630.1"/>
    <property type="molecule type" value="Genomic_DNA"/>
</dbReference>
<dbReference type="PANTHER" id="PTHR38342:SF1">
    <property type="entry name" value="SLR5037 PROTEIN"/>
    <property type="match status" value="1"/>
</dbReference>
<dbReference type="InterPro" id="IPR035923">
    <property type="entry name" value="TT1751-like_sf"/>
</dbReference>
<evidence type="ECO:0000313" key="3">
    <source>
        <dbReference type="EMBL" id="HCE17630.1"/>
    </source>
</evidence>
<evidence type="ECO:0000259" key="2">
    <source>
        <dbReference type="Pfam" id="PF03625"/>
    </source>
</evidence>
<reference evidence="3 4" key="1">
    <citation type="journal article" date="2018" name="Nat. Biotechnol.">
        <title>A standardized bacterial taxonomy based on genome phylogeny substantially revises the tree of life.</title>
        <authorList>
            <person name="Parks D.H."/>
            <person name="Chuvochina M."/>
            <person name="Waite D.W."/>
            <person name="Rinke C."/>
            <person name="Skarshewski A."/>
            <person name="Chaumeil P.A."/>
            <person name="Hugenholtz P."/>
        </authorList>
    </citation>
    <scope>NUCLEOTIDE SEQUENCE [LARGE SCALE GENOMIC DNA]</scope>
    <source>
        <strain evidence="3">UBA8781</strain>
    </source>
</reference>
<dbReference type="Proteomes" id="UP000264141">
    <property type="component" value="Unassembled WGS sequence"/>
</dbReference>
<evidence type="ECO:0000313" key="4">
    <source>
        <dbReference type="Proteomes" id="UP000264141"/>
    </source>
</evidence>